<dbReference type="PROSITE" id="PS50836">
    <property type="entry name" value="DOMON"/>
    <property type="match status" value="1"/>
</dbReference>
<dbReference type="OrthoDB" id="10003276at2759"/>
<evidence type="ECO:0000256" key="2">
    <source>
        <dbReference type="SAM" id="SignalP"/>
    </source>
</evidence>
<dbReference type="SUPFAM" id="SSF49344">
    <property type="entry name" value="CBD9-like"/>
    <property type="match status" value="1"/>
</dbReference>
<feature type="chain" id="PRO_5012958228" evidence="2">
    <location>
        <begin position="27"/>
        <end position="346"/>
    </location>
</feature>
<dbReference type="SMART" id="SM00664">
    <property type="entry name" value="DoH"/>
    <property type="match status" value="1"/>
</dbReference>
<evidence type="ECO:0000256" key="1">
    <source>
        <dbReference type="ARBA" id="ARBA00010676"/>
    </source>
</evidence>
<feature type="signal peptide" evidence="2">
    <location>
        <begin position="1"/>
        <end position="26"/>
    </location>
</feature>
<dbReference type="GO" id="GO:0042421">
    <property type="term" value="P:norepinephrine biosynthetic process"/>
    <property type="evidence" value="ECO:0007669"/>
    <property type="project" value="TreeGrafter"/>
</dbReference>
<dbReference type="PRINTS" id="PR00767">
    <property type="entry name" value="DBMONOXGNASE"/>
</dbReference>
<dbReference type="GO" id="GO:0042420">
    <property type="term" value="P:dopamine catabolic process"/>
    <property type="evidence" value="ECO:0007669"/>
    <property type="project" value="TreeGrafter"/>
</dbReference>
<name>A0A1W0WBZ0_HYPEX</name>
<dbReference type="GO" id="GO:0030667">
    <property type="term" value="C:secretory granule membrane"/>
    <property type="evidence" value="ECO:0007669"/>
    <property type="project" value="TreeGrafter"/>
</dbReference>
<dbReference type="AlphaFoldDB" id="A0A1W0WBZ0"/>
<dbReference type="GO" id="GO:0005507">
    <property type="term" value="F:copper ion binding"/>
    <property type="evidence" value="ECO:0007669"/>
    <property type="project" value="InterPro"/>
</dbReference>
<comment type="caution">
    <text evidence="4">The sequence shown here is derived from an EMBL/GenBank/DDBJ whole genome shotgun (WGS) entry which is preliminary data.</text>
</comment>
<accession>A0A1W0WBZ0</accession>
<dbReference type="Gene3D" id="2.60.120.310">
    <property type="entry name" value="Copper type II, ascorbate-dependent monooxygenase, N-terminal domain"/>
    <property type="match status" value="1"/>
</dbReference>
<organism evidence="4 5">
    <name type="scientific">Hypsibius exemplaris</name>
    <name type="common">Freshwater tardigrade</name>
    <dbReference type="NCBI Taxonomy" id="2072580"/>
    <lineage>
        <taxon>Eukaryota</taxon>
        <taxon>Metazoa</taxon>
        <taxon>Ecdysozoa</taxon>
        <taxon>Tardigrada</taxon>
        <taxon>Eutardigrada</taxon>
        <taxon>Parachela</taxon>
        <taxon>Hypsibioidea</taxon>
        <taxon>Hypsibiidae</taxon>
        <taxon>Hypsibius</taxon>
    </lineage>
</organism>
<dbReference type="InterPro" id="IPR005018">
    <property type="entry name" value="DOMON_domain"/>
</dbReference>
<sequence length="346" mass="39015">MAFLSRRTALTIKAHLLAGLIAAISAQDYDGSTDTSLSLTHSTFLDGKRDFFLGWRFNATHMDVEITARTRGWIAVGISPNGQMDQSDVLLGWVDDNTNAVTVQDRWNTVDAKTGVNLLLDGKQDWQLVTGFQNDTHTTVRAVRALDTCDPQDRPFTQSTLRIIYAYHTSDPINPQTITKHTQRGVRSVLFHSPSFWINRTDVLNVKPQQRLQQMDIQVDKVSIPASRSTLYWCKLIRLPVIDQKYHIISVKPLIEQGHESLVHHVLVYLCSDRVTDSSSPKEFDCNHEERNEGIEMITGNCQTVLAAWAVGGTDIVYPEEAGMPLTPEMSGRYVQIEIHYNNPPK</sequence>
<dbReference type="PANTHER" id="PTHR10157:SF23">
    <property type="entry name" value="MOXD1 HOMOLOG 1"/>
    <property type="match status" value="1"/>
</dbReference>
<dbReference type="GO" id="GO:0006589">
    <property type="term" value="P:octopamine biosynthetic process"/>
    <property type="evidence" value="ECO:0007669"/>
    <property type="project" value="TreeGrafter"/>
</dbReference>
<dbReference type="InterPro" id="IPR000323">
    <property type="entry name" value="Cu2_ascorb_mOase_N"/>
</dbReference>
<feature type="domain" description="DOMON" evidence="3">
    <location>
        <begin position="49"/>
        <end position="168"/>
    </location>
</feature>
<evidence type="ECO:0000259" key="3">
    <source>
        <dbReference type="PROSITE" id="PS50836"/>
    </source>
</evidence>
<comment type="similarity">
    <text evidence="1">Belongs to the copper type II ascorbate-dependent monooxygenase family.</text>
</comment>
<protein>
    <submittedName>
        <fullName evidence="4">DBH-like monooxygenase protein 1</fullName>
    </submittedName>
</protein>
<dbReference type="Pfam" id="PF03351">
    <property type="entry name" value="DOMON"/>
    <property type="match status" value="1"/>
</dbReference>
<proteinExistence type="inferred from homology"/>
<dbReference type="PANTHER" id="PTHR10157">
    <property type="entry name" value="DOPAMINE BETA HYDROXYLASE RELATED"/>
    <property type="match status" value="1"/>
</dbReference>
<reference evidence="5" key="1">
    <citation type="submission" date="2017-01" db="EMBL/GenBank/DDBJ databases">
        <title>Comparative genomics of anhydrobiosis in the tardigrade Hypsibius dujardini.</title>
        <authorList>
            <person name="Yoshida Y."/>
            <person name="Koutsovoulos G."/>
            <person name="Laetsch D."/>
            <person name="Stevens L."/>
            <person name="Kumar S."/>
            <person name="Horikawa D."/>
            <person name="Ishino K."/>
            <person name="Komine S."/>
            <person name="Tomita M."/>
            <person name="Blaxter M."/>
            <person name="Arakawa K."/>
        </authorList>
    </citation>
    <scope>NUCLEOTIDE SEQUENCE [LARGE SCALE GENOMIC DNA]</scope>
    <source>
        <strain evidence="5">Z151</strain>
    </source>
</reference>
<dbReference type="Gene3D" id="2.60.40.1210">
    <property type="entry name" value="Cellobiose dehydrogenase, cytochrome domain"/>
    <property type="match status" value="1"/>
</dbReference>
<evidence type="ECO:0000313" key="4">
    <source>
        <dbReference type="EMBL" id="OQV12673.1"/>
    </source>
</evidence>
<dbReference type="InterPro" id="IPR028460">
    <property type="entry name" value="Tbh/DBH"/>
</dbReference>
<dbReference type="InterPro" id="IPR045266">
    <property type="entry name" value="DOH_DOMON"/>
</dbReference>
<dbReference type="SUPFAM" id="SSF49742">
    <property type="entry name" value="PHM/PNGase F"/>
    <property type="match status" value="1"/>
</dbReference>
<dbReference type="CDD" id="cd09631">
    <property type="entry name" value="DOMON_DOH"/>
    <property type="match status" value="1"/>
</dbReference>
<dbReference type="Proteomes" id="UP000192578">
    <property type="component" value="Unassembled WGS sequence"/>
</dbReference>
<dbReference type="GO" id="GO:0005615">
    <property type="term" value="C:extracellular space"/>
    <property type="evidence" value="ECO:0007669"/>
    <property type="project" value="TreeGrafter"/>
</dbReference>
<evidence type="ECO:0000313" key="5">
    <source>
        <dbReference type="Proteomes" id="UP000192578"/>
    </source>
</evidence>
<gene>
    <name evidence="4" type="ORF">BV898_13081</name>
</gene>
<dbReference type="InterPro" id="IPR036939">
    <property type="entry name" value="Cu2_ascorb_mOase_N_sf"/>
</dbReference>
<keyword evidence="4" id="KW-0503">Monooxygenase</keyword>
<dbReference type="InterPro" id="IPR008977">
    <property type="entry name" value="PHM/PNGase_F_dom_sf"/>
</dbReference>
<dbReference type="EMBL" id="MTYJ01000139">
    <property type="protein sequence ID" value="OQV12673.1"/>
    <property type="molecule type" value="Genomic_DNA"/>
</dbReference>
<keyword evidence="4" id="KW-0560">Oxidoreductase</keyword>
<dbReference type="GO" id="GO:0004500">
    <property type="term" value="F:dopamine beta-monooxygenase activity"/>
    <property type="evidence" value="ECO:0007669"/>
    <property type="project" value="InterPro"/>
</dbReference>
<keyword evidence="5" id="KW-1185">Reference proteome</keyword>
<dbReference type="InterPro" id="IPR000945">
    <property type="entry name" value="DBH-like"/>
</dbReference>
<dbReference type="Pfam" id="PF01082">
    <property type="entry name" value="Cu2_monooxygen"/>
    <property type="match status" value="1"/>
</dbReference>
<keyword evidence="2" id="KW-0732">Signal</keyword>